<sequence>MTRIYKLISREAWQAAVAAGRFDGAAVDLADGFIHFSTAAQAAETGRRYFRGQKDLLVVGFEAETLGAALRWEPSRGGDLFPHLYGPLDPALAVETLTVELDAEGAPMLEALRP</sequence>
<dbReference type="EMBL" id="CP073078">
    <property type="protein sequence ID" value="QUD86499.1"/>
    <property type="molecule type" value="Genomic_DNA"/>
</dbReference>
<dbReference type="KEGG" id="caul:KCG34_15535"/>
<dbReference type="Pfam" id="PF06108">
    <property type="entry name" value="DUF952"/>
    <property type="match status" value="1"/>
</dbReference>
<dbReference type="Gene3D" id="3.20.170.20">
    <property type="entry name" value="Protein of unknown function DUF952"/>
    <property type="match status" value="1"/>
</dbReference>
<gene>
    <name evidence="1" type="ORF">KCG34_15535</name>
</gene>
<dbReference type="PANTHER" id="PTHR34129">
    <property type="entry name" value="BLR1139 PROTEIN"/>
    <property type="match status" value="1"/>
</dbReference>
<protein>
    <submittedName>
        <fullName evidence="1">DUF952 domain-containing protein</fullName>
    </submittedName>
</protein>
<keyword evidence="2" id="KW-1185">Reference proteome</keyword>
<proteinExistence type="predicted"/>
<evidence type="ECO:0000313" key="2">
    <source>
        <dbReference type="Proteomes" id="UP000676409"/>
    </source>
</evidence>
<dbReference type="AlphaFoldDB" id="A0A975FWZ5"/>
<dbReference type="PANTHER" id="PTHR34129:SF1">
    <property type="entry name" value="DUF952 DOMAIN-CONTAINING PROTEIN"/>
    <property type="match status" value="1"/>
</dbReference>
<name>A0A975FWZ5_9CAUL</name>
<dbReference type="RefSeq" id="WP_211936551.1">
    <property type="nucleotide sequence ID" value="NZ_CP073078.1"/>
</dbReference>
<accession>A0A975FWZ5</accession>
<dbReference type="SUPFAM" id="SSF56399">
    <property type="entry name" value="ADP-ribosylation"/>
    <property type="match status" value="1"/>
</dbReference>
<dbReference type="Proteomes" id="UP000676409">
    <property type="component" value="Chromosome"/>
</dbReference>
<evidence type="ECO:0000313" key="1">
    <source>
        <dbReference type="EMBL" id="QUD86499.1"/>
    </source>
</evidence>
<reference evidence="1" key="1">
    <citation type="submission" date="2021-04" db="EMBL/GenBank/DDBJ databases">
        <title>The complete genome sequence of Caulobacter sp. S6.</title>
        <authorList>
            <person name="Tang Y."/>
            <person name="Ouyang W."/>
            <person name="Liu Q."/>
            <person name="Huang B."/>
            <person name="Guo Z."/>
            <person name="Lei P."/>
        </authorList>
    </citation>
    <scope>NUCLEOTIDE SEQUENCE</scope>
    <source>
        <strain evidence="1">S6</strain>
    </source>
</reference>
<organism evidence="1 2">
    <name type="scientific">Phenylobacterium montanum</name>
    <dbReference type="NCBI Taxonomy" id="2823693"/>
    <lineage>
        <taxon>Bacteria</taxon>
        <taxon>Pseudomonadati</taxon>
        <taxon>Pseudomonadota</taxon>
        <taxon>Alphaproteobacteria</taxon>
        <taxon>Caulobacterales</taxon>
        <taxon>Caulobacteraceae</taxon>
        <taxon>Phenylobacterium</taxon>
    </lineage>
</organism>
<dbReference type="InterPro" id="IPR009297">
    <property type="entry name" value="DUF952"/>
</dbReference>